<feature type="domain" description="NAD(P)-binding" evidence="2">
    <location>
        <begin position="12"/>
        <end position="141"/>
    </location>
</feature>
<accession>A0A165PCW0</accession>
<evidence type="ECO:0000313" key="3">
    <source>
        <dbReference type="EMBL" id="KZW01988.1"/>
    </source>
</evidence>
<dbReference type="Pfam" id="PF01370">
    <property type="entry name" value="Epimerase"/>
    <property type="match status" value="1"/>
</dbReference>
<dbReference type="SUPFAM" id="SSF51735">
    <property type="entry name" value="NAD(P)-binding Rossmann-fold domains"/>
    <property type="match status" value="1"/>
</dbReference>
<dbReference type="InterPro" id="IPR001509">
    <property type="entry name" value="Epimerase_deHydtase"/>
</dbReference>
<dbReference type="Proteomes" id="UP000077266">
    <property type="component" value="Unassembled WGS sequence"/>
</dbReference>
<dbReference type="STRING" id="1314781.A0A165PCW0"/>
<sequence>MTSTTKKVFFLGASGYIGGAIFVKLHDTFPKYEWVALNRNPKTNDRLLAAGFSRVVQGSHSDLEIIEALCAAADIVVNCADADDLPLAQAVLRGHKSAYERTGQRPVLVHTSGTGVVTDKAEGQLTAEAREKIYNDNSEADIRSIPEDKPHRDVDLTIFRAGEEGYVNAYIIAPSTIYATGKGPVRNISQQIPNIVRWTLKRGKGFVIGEGTNIWPGVHIDDLADLYALVLQKALKEDAVSSKESPFARFYFGTACEFNYGDVEKRVAEILHKKGKISQKDADPVSLKEAIAFEPALGSVARNSRTKADRGLALAWKPKSTSVFDTLEEDIDQTILQG</sequence>
<protein>
    <submittedName>
        <fullName evidence="3">NAD(P)-binding protein</fullName>
    </submittedName>
</protein>
<name>A0A165PCW0_EXIGL</name>
<dbReference type="GO" id="GO:0005737">
    <property type="term" value="C:cytoplasm"/>
    <property type="evidence" value="ECO:0007669"/>
    <property type="project" value="TreeGrafter"/>
</dbReference>
<dbReference type="OrthoDB" id="10262413at2759"/>
<dbReference type="EMBL" id="KV425890">
    <property type="protein sequence ID" value="KZW01988.1"/>
    <property type="molecule type" value="Genomic_DNA"/>
</dbReference>
<dbReference type="Pfam" id="PF13460">
    <property type="entry name" value="NAD_binding_10"/>
    <property type="match status" value="1"/>
</dbReference>
<dbReference type="GO" id="GO:0004029">
    <property type="term" value="F:aldehyde dehydrogenase (NAD+) activity"/>
    <property type="evidence" value="ECO:0007669"/>
    <property type="project" value="TreeGrafter"/>
</dbReference>
<keyword evidence="4" id="KW-1185">Reference proteome</keyword>
<evidence type="ECO:0000259" key="2">
    <source>
        <dbReference type="Pfam" id="PF13460"/>
    </source>
</evidence>
<feature type="domain" description="NAD-dependent epimerase/dehydratase" evidence="1">
    <location>
        <begin position="161"/>
        <end position="233"/>
    </location>
</feature>
<dbReference type="AlphaFoldDB" id="A0A165PCW0"/>
<dbReference type="InterPro" id="IPR016040">
    <property type="entry name" value="NAD(P)-bd_dom"/>
</dbReference>
<dbReference type="InParanoid" id="A0A165PCW0"/>
<evidence type="ECO:0000313" key="4">
    <source>
        <dbReference type="Proteomes" id="UP000077266"/>
    </source>
</evidence>
<reference evidence="3 4" key="1">
    <citation type="journal article" date="2016" name="Mol. Biol. Evol.">
        <title>Comparative Genomics of Early-Diverging Mushroom-Forming Fungi Provides Insights into the Origins of Lignocellulose Decay Capabilities.</title>
        <authorList>
            <person name="Nagy L.G."/>
            <person name="Riley R."/>
            <person name="Tritt A."/>
            <person name="Adam C."/>
            <person name="Daum C."/>
            <person name="Floudas D."/>
            <person name="Sun H."/>
            <person name="Yadav J.S."/>
            <person name="Pangilinan J."/>
            <person name="Larsson K.H."/>
            <person name="Matsuura K."/>
            <person name="Barry K."/>
            <person name="Labutti K."/>
            <person name="Kuo R."/>
            <person name="Ohm R.A."/>
            <person name="Bhattacharya S.S."/>
            <person name="Shirouzu T."/>
            <person name="Yoshinaga Y."/>
            <person name="Martin F.M."/>
            <person name="Grigoriev I.V."/>
            <person name="Hibbett D.S."/>
        </authorList>
    </citation>
    <scope>NUCLEOTIDE SEQUENCE [LARGE SCALE GENOMIC DNA]</scope>
    <source>
        <strain evidence="3 4">HHB12029</strain>
    </source>
</reference>
<gene>
    <name evidence="3" type="ORF">EXIGLDRAFT_736724</name>
</gene>
<dbReference type="PANTHER" id="PTHR48079:SF6">
    <property type="entry name" value="NAD(P)-BINDING DOMAIN-CONTAINING PROTEIN-RELATED"/>
    <property type="match status" value="1"/>
</dbReference>
<dbReference type="PANTHER" id="PTHR48079">
    <property type="entry name" value="PROTEIN YEEZ"/>
    <property type="match status" value="1"/>
</dbReference>
<dbReference type="InterPro" id="IPR051783">
    <property type="entry name" value="NAD(P)-dependent_oxidoreduct"/>
</dbReference>
<dbReference type="InterPro" id="IPR036291">
    <property type="entry name" value="NAD(P)-bd_dom_sf"/>
</dbReference>
<dbReference type="Gene3D" id="3.40.50.720">
    <property type="entry name" value="NAD(P)-binding Rossmann-like Domain"/>
    <property type="match status" value="1"/>
</dbReference>
<evidence type="ECO:0000259" key="1">
    <source>
        <dbReference type="Pfam" id="PF01370"/>
    </source>
</evidence>
<organism evidence="3 4">
    <name type="scientific">Exidia glandulosa HHB12029</name>
    <dbReference type="NCBI Taxonomy" id="1314781"/>
    <lineage>
        <taxon>Eukaryota</taxon>
        <taxon>Fungi</taxon>
        <taxon>Dikarya</taxon>
        <taxon>Basidiomycota</taxon>
        <taxon>Agaricomycotina</taxon>
        <taxon>Agaricomycetes</taxon>
        <taxon>Auriculariales</taxon>
        <taxon>Exidiaceae</taxon>
        <taxon>Exidia</taxon>
    </lineage>
</organism>
<proteinExistence type="predicted"/>
<dbReference type="FunCoup" id="A0A165PCW0">
    <property type="interactions" value="26"/>
</dbReference>